<dbReference type="GeneID" id="17043038"/>
<dbReference type="Pfam" id="PF19055">
    <property type="entry name" value="ABC2_membrane_7"/>
    <property type="match status" value="1"/>
</dbReference>
<dbReference type="SMART" id="SM00382">
    <property type="entry name" value="AAA"/>
    <property type="match status" value="1"/>
</dbReference>
<comment type="subcellular location">
    <subcellularLocation>
        <location evidence="1">Membrane</location>
        <topology evidence="1">Multi-pass membrane protein</topology>
    </subcellularLocation>
</comment>
<feature type="domain" description="ABC transporter" evidence="10">
    <location>
        <begin position="93"/>
        <end position="338"/>
    </location>
</feature>
<dbReference type="Proteomes" id="UP000007264">
    <property type="component" value="Unassembled WGS sequence"/>
</dbReference>
<evidence type="ECO:0000256" key="6">
    <source>
        <dbReference type="ARBA" id="ARBA00022989"/>
    </source>
</evidence>
<dbReference type="Pfam" id="PF01061">
    <property type="entry name" value="ABC2_membrane"/>
    <property type="match status" value="1"/>
</dbReference>
<keyword evidence="2" id="KW-0813">Transport</keyword>
<feature type="transmembrane region" description="Helical" evidence="9">
    <location>
        <begin position="520"/>
        <end position="536"/>
    </location>
</feature>
<evidence type="ECO:0000256" key="4">
    <source>
        <dbReference type="ARBA" id="ARBA00022741"/>
    </source>
</evidence>
<feature type="transmembrane region" description="Helical" evidence="9">
    <location>
        <begin position="576"/>
        <end position="593"/>
    </location>
</feature>
<evidence type="ECO:0000256" key="2">
    <source>
        <dbReference type="ARBA" id="ARBA00022448"/>
    </source>
</evidence>
<dbReference type="InterPro" id="IPR043926">
    <property type="entry name" value="ABCG_dom"/>
</dbReference>
<proteinExistence type="predicted"/>
<organism evidence="11 12">
    <name type="scientific">Coccomyxa subellipsoidea (strain C-169)</name>
    <name type="common">Green microalga</name>
    <dbReference type="NCBI Taxonomy" id="574566"/>
    <lineage>
        <taxon>Eukaryota</taxon>
        <taxon>Viridiplantae</taxon>
        <taxon>Chlorophyta</taxon>
        <taxon>core chlorophytes</taxon>
        <taxon>Trebouxiophyceae</taxon>
        <taxon>Trebouxiophyceae incertae sedis</taxon>
        <taxon>Coccomyxaceae</taxon>
        <taxon>Coccomyxa</taxon>
        <taxon>Coccomyxa subellipsoidea</taxon>
    </lineage>
</organism>
<evidence type="ECO:0000256" key="5">
    <source>
        <dbReference type="ARBA" id="ARBA00022840"/>
    </source>
</evidence>
<feature type="transmembrane region" description="Helical" evidence="9">
    <location>
        <begin position="426"/>
        <end position="443"/>
    </location>
</feature>
<dbReference type="STRING" id="574566.I0Z316"/>
<evidence type="ECO:0000313" key="11">
    <source>
        <dbReference type="EMBL" id="EIE25035.1"/>
    </source>
</evidence>
<feature type="transmembrane region" description="Helical" evidence="9">
    <location>
        <begin position="669"/>
        <end position="692"/>
    </location>
</feature>
<dbReference type="InterPro" id="IPR027417">
    <property type="entry name" value="P-loop_NTPase"/>
</dbReference>
<dbReference type="GO" id="GO:0016020">
    <property type="term" value="C:membrane"/>
    <property type="evidence" value="ECO:0007669"/>
    <property type="project" value="UniProtKB-SubCell"/>
</dbReference>
<evidence type="ECO:0000256" key="7">
    <source>
        <dbReference type="ARBA" id="ARBA00023136"/>
    </source>
</evidence>
<keyword evidence="4" id="KW-0547">Nucleotide-binding</keyword>
<evidence type="ECO:0000259" key="10">
    <source>
        <dbReference type="PROSITE" id="PS50893"/>
    </source>
</evidence>
<feature type="compositionally biased region" description="Polar residues" evidence="8">
    <location>
        <begin position="1"/>
        <end position="12"/>
    </location>
</feature>
<evidence type="ECO:0000256" key="8">
    <source>
        <dbReference type="SAM" id="MobiDB-lite"/>
    </source>
</evidence>
<evidence type="ECO:0000256" key="3">
    <source>
        <dbReference type="ARBA" id="ARBA00022692"/>
    </source>
</evidence>
<dbReference type="GO" id="GO:0016887">
    <property type="term" value="F:ATP hydrolysis activity"/>
    <property type="evidence" value="ECO:0007669"/>
    <property type="project" value="InterPro"/>
</dbReference>
<keyword evidence="12" id="KW-1185">Reference proteome</keyword>
<feature type="transmembrane region" description="Helical" evidence="9">
    <location>
        <begin position="602"/>
        <end position="619"/>
    </location>
</feature>
<dbReference type="KEGG" id="csl:COCSUDRAFT_27760"/>
<keyword evidence="7 9" id="KW-0472">Membrane</keyword>
<feature type="transmembrane region" description="Helical" evidence="9">
    <location>
        <begin position="543"/>
        <end position="564"/>
    </location>
</feature>
<dbReference type="OrthoDB" id="566375at2759"/>
<dbReference type="RefSeq" id="XP_005649579.1">
    <property type="nucleotide sequence ID" value="XM_005649522.1"/>
</dbReference>
<protein>
    <submittedName>
        <fullName evidence="11">P-loop containing nucleoside triphosphate hydrolase protein</fullName>
    </submittedName>
</protein>
<comment type="caution">
    <text evidence="11">The sequence shown here is derived from an EMBL/GenBank/DDBJ whole genome shotgun (WGS) entry which is preliminary data.</text>
</comment>
<evidence type="ECO:0000313" key="12">
    <source>
        <dbReference type="Proteomes" id="UP000007264"/>
    </source>
</evidence>
<keyword evidence="3 9" id="KW-0812">Transmembrane</keyword>
<dbReference type="EMBL" id="AGSI01000004">
    <property type="protein sequence ID" value="EIE25035.1"/>
    <property type="molecule type" value="Genomic_DNA"/>
</dbReference>
<dbReference type="GO" id="GO:0005524">
    <property type="term" value="F:ATP binding"/>
    <property type="evidence" value="ECO:0007669"/>
    <property type="project" value="UniProtKB-KW"/>
</dbReference>
<dbReference type="Pfam" id="PF00005">
    <property type="entry name" value="ABC_tran"/>
    <property type="match status" value="1"/>
</dbReference>
<dbReference type="InterPro" id="IPR013525">
    <property type="entry name" value="ABC2_TM"/>
</dbReference>
<accession>I0Z316</accession>
<reference evidence="11 12" key="1">
    <citation type="journal article" date="2012" name="Genome Biol.">
        <title>The genome of the polar eukaryotic microalga coccomyxa subellipsoidea reveals traits of cold adaptation.</title>
        <authorList>
            <person name="Blanc G."/>
            <person name="Agarkova I."/>
            <person name="Grimwood J."/>
            <person name="Kuo A."/>
            <person name="Brueggeman A."/>
            <person name="Dunigan D."/>
            <person name="Gurnon J."/>
            <person name="Ladunga I."/>
            <person name="Lindquist E."/>
            <person name="Lucas S."/>
            <person name="Pangilinan J."/>
            <person name="Proschold T."/>
            <person name="Salamov A."/>
            <person name="Schmutz J."/>
            <person name="Weeks D."/>
            <person name="Yamada T."/>
            <person name="Claverie J.M."/>
            <person name="Grigoriev I."/>
            <person name="Van Etten J."/>
            <person name="Lomsadze A."/>
            <person name="Borodovsky M."/>
        </authorList>
    </citation>
    <scope>NUCLEOTIDE SEQUENCE [LARGE SCALE GENOMIC DNA]</scope>
    <source>
        <strain evidence="11 12">C-169</strain>
    </source>
</reference>
<dbReference type="PANTHER" id="PTHR48041">
    <property type="entry name" value="ABC TRANSPORTER G FAMILY MEMBER 28"/>
    <property type="match status" value="1"/>
</dbReference>
<keyword evidence="5" id="KW-0067">ATP-binding</keyword>
<dbReference type="SUPFAM" id="SSF52540">
    <property type="entry name" value="P-loop containing nucleoside triphosphate hydrolases"/>
    <property type="match status" value="1"/>
</dbReference>
<dbReference type="PANTHER" id="PTHR48041:SF125">
    <property type="entry name" value="ABC TRANSPORTER G FAMILY"/>
    <property type="match status" value="1"/>
</dbReference>
<dbReference type="InterPro" id="IPR050352">
    <property type="entry name" value="ABCG_transporters"/>
</dbReference>
<feature type="transmembrane region" description="Helical" evidence="9">
    <location>
        <begin position="639"/>
        <end position="657"/>
    </location>
</feature>
<dbReference type="Gene3D" id="3.40.50.300">
    <property type="entry name" value="P-loop containing nucleotide triphosphate hydrolases"/>
    <property type="match status" value="1"/>
</dbReference>
<dbReference type="PROSITE" id="PS50893">
    <property type="entry name" value="ABC_TRANSPORTER_2"/>
    <property type="match status" value="1"/>
</dbReference>
<dbReference type="InterPro" id="IPR003593">
    <property type="entry name" value="AAA+_ATPase"/>
</dbReference>
<name>I0Z316_COCSC</name>
<gene>
    <name evidence="11" type="ORF">COCSUDRAFT_27760</name>
</gene>
<feature type="transmembrane region" description="Helical" evidence="9">
    <location>
        <begin position="455"/>
        <end position="476"/>
    </location>
</feature>
<dbReference type="eggNOG" id="KOG0061">
    <property type="taxonomic scope" value="Eukaryota"/>
</dbReference>
<dbReference type="InterPro" id="IPR003439">
    <property type="entry name" value="ABC_transporter-like_ATP-bd"/>
</dbReference>
<dbReference type="GO" id="GO:0140359">
    <property type="term" value="F:ABC-type transporter activity"/>
    <property type="evidence" value="ECO:0007669"/>
    <property type="project" value="InterPro"/>
</dbReference>
<feature type="region of interest" description="Disordered" evidence="8">
    <location>
        <begin position="1"/>
        <end position="35"/>
    </location>
</feature>
<dbReference type="AlphaFoldDB" id="I0Z316"/>
<evidence type="ECO:0000256" key="9">
    <source>
        <dbReference type="SAM" id="Phobius"/>
    </source>
</evidence>
<keyword evidence="6 9" id="KW-1133">Transmembrane helix</keyword>
<evidence type="ECO:0000256" key="1">
    <source>
        <dbReference type="ARBA" id="ARBA00004141"/>
    </source>
</evidence>
<sequence>MSTELSQSSEMTHSQRRLNTVLAGPDPESPRRALSERPSYAIVPEHKVTIEQADAAVDLLEPIKDENRMCVEYTHVSANVPASFAAPGIFPGLSLPKFGKKAKQESGPKMRRILYDITGCCKPGEVLALMGPSGSGKTSLLSIIGDRAQSHMKREGTITFNGEPATKGLKRHIGFVMQDDLLYESLTVWEVLYYAAMLRLPRTMSHEAKKERVATVIRALGIWTCRDTIIGGFFRKGISGGERKRVSIGHELLINPSVLLLDEPTSGLDSTTAMHVLEILRQLAEGGRAIITTIHQPSSRLFQTLDKLLLLSQGHALYYGRAQLADEYFDRLGYQLPYRVNVADFILDLASADFLIRASERYLARHTIDGYSGGDTAGAELAAARDYAADESADAAASKDGKGSFRILFIRAVRTRRFQTLSAQDIIQYVIVGLLTGCFWWQRGGHDTLAASQDTLALVCGAAAGLLFFELMFLTFRSMFTALFTFPEEYKMLLKERASGMYRLSAFYFARTASDLPMDFAVPTIFIVIIYFMAHLRYTAEAFFGNFFTVILMGLVAQGFGLLLGTVCMNPKTAQTIASIVVLAFTLVGGYFVRGIPAWIGWIRYLSFIYYGFGMLLHIEYQGRTIYSCVDPNTAASSGAMSVQVRLLILCYSLLFLQVGEPKARGHRAYTSAATSAGPTAACSLVVIHILMSLEFQVLGHSFCVLYVHALLSEPE</sequence>
<keyword evidence="11" id="KW-0378">Hydrolase</keyword>